<proteinExistence type="predicted"/>
<dbReference type="Proteomes" id="UP001605036">
    <property type="component" value="Unassembled WGS sequence"/>
</dbReference>
<keyword evidence="3" id="KW-1185">Reference proteome</keyword>
<comment type="caution">
    <text evidence="2">The sequence shown here is derived from an EMBL/GenBank/DDBJ whole genome shotgun (WGS) entry which is preliminary data.</text>
</comment>
<dbReference type="EMBL" id="JBHFFA010000006">
    <property type="protein sequence ID" value="KAL2621049.1"/>
    <property type="molecule type" value="Genomic_DNA"/>
</dbReference>
<protein>
    <submittedName>
        <fullName evidence="2">Uncharacterized protein</fullName>
    </submittedName>
</protein>
<accession>A0ABD1Y6S6</accession>
<feature type="compositionally biased region" description="Low complexity" evidence="1">
    <location>
        <begin position="31"/>
        <end position="42"/>
    </location>
</feature>
<evidence type="ECO:0000313" key="2">
    <source>
        <dbReference type="EMBL" id="KAL2621049.1"/>
    </source>
</evidence>
<organism evidence="2 3">
    <name type="scientific">Riccia fluitans</name>
    <dbReference type="NCBI Taxonomy" id="41844"/>
    <lineage>
        <taxon>Eukaryota</taxon>
        <taxon>Viridiplantae</taxon>
        <taxon>Streptophyta</taxon>
        <taxon>Embryophyta</taxon>
        <taxon>Marchantiophyta</taxon>
        <taxon>Marchantiopsida</taxon>
        <taxon>Marchantiidae</taxon>
        <taxon>Marchantiales</taxon>
        <taxon>Ricciaceae</taxon>
        <taxon>Riccia</taxon>
    </lineage>
</organism>
<name>A0ABD1Y6S6_9MARC</name>
<gene>
    <name evidence="2" type="ORF">R1flu_001254</name>
</gene>
<dbReference type="AlphaFoldDB" id="A0ABD1Y6S6"/>
<evidence type="ECO:0000313" key="3">
    <source>
        <dbReference type="Proteomes" id="UP001605036"/>
    </source>
</evidence>
<feature type="region of interest" description="Disordered" evidence="1">
    <location>
        <begin position="16"/>
        <end position="105"/>
    </location>
</feature>
<evidence type="ECO:0000256" key="1">
    <source>
        <dbReference type="SAM" id="MobiDB-lite"/>
    </source>
</evidence>
<sequence length="142" mass="15746">MLLIPRTRENLPILRHLGPRDYGIPEGEYTSSSNMSSRSSMSADCLNTKRRIRDDSSLGSSKVDIPGIRTTRDDSSVHYEPAGVGQRSKSSGSSPSHPLTNSTTLSTPIYVQNYVDTTVCKRGLEFISPHNQPKRLELLQLE</sequence>
<reference evidence="2 3" key="1">
    <citation type="submission" date="2024-09" db="EMBL/GenBank/DDBJ databases">
        <title>Chromosome-scale assembly of Riccia fluitans.</title>
        <authorList>
            <person name="Paukszto L."/>
            <person name="Sawicki J."/>
            <person name="Karawczyk K."/>
            <person name="Piernik-Szablinska J."/>
            <person name="Szczecinska M."/>
            <person name="Mazdziarz M."/>
        </authorList>
    </citation>
    <scope>NUCLEOTIDE SEQUENCE [LARGE SCALE GENOMIC DNA]</scope>
    <source>
        <strain evidence="2">Rf_01</strain>
        <tissue evidence="2">Aerial parts of the thallus</tissue>
    </source>
</reference>